<feature type="compositionally biased region" description="Basic and acidic residues" evidence="1">
    <location>
        <begin position="218"/>
        <end position="234"/>
    </location>
</feature>
<feature type="compositionally biased region" description="Basic residues" evidence="1">
    <location>
        <begin position="700"/>
        <end position="711"/>
    </location>
</feature>
<reference evidence="3" key="2">
    <citation type="submission" date="2020-05" db="UniProtKB">
        <authorList>
            <consortium name="EnsemblMetazoa"/>
        </authorList>
    </citation>
    <scope>IDENTIFICATION</scope>
</reference>
<dbReference type="EMBL" id="ATLV01016670">
    <property type="status" value="NOT_ANNOTATED_CDS"/>
    <property type="molecule type" value="Genomic_DNA"/>
</dbReference>
<evidence type="ECO:0000313" key="3">
    <source>
        <dbReference type="EnsemblMetazoa" id="ASIC009119-PA"/>
    </source>
</evidence>
<feature type="compositionally biased region" description="Low complexity" evidence="1">
    <location>
        <begin position="60"/>
        <end position="72"/>
    </location>
</feature>
<evidence type="ECO:0000256" key="1">
    <source>
        <dbReference type="SAM" id="MobiDB-lite"/>
    </source>
</evidence>
<feature type="region of interest" description="Disordered" evidence="1">
    <location>
        <begin position="622"/>
        <end position="642"/>
    </location>
</feature>
<dbReference type="STRING" id="74873.A0A084VU72"/>
<dbReference type="VEuPathDB" id="VectorBase:ASIC009119"/>
<dbReference type="AlphaFoldDB" id="A0A084VU72"/>
<feature type="compositionally biased region" description="Basic residues" evidence="1">
    <location>
        <begin position="193"/>
        <end position="217"/>
    </location>
</feature>
<feature type="region of interest" description="Disordered" evidence="1">
    <location>
        <begin position="1"/>
        <end position="23"/>
    </location>
</feature>
<feature type="compositionally biased region" description="Pro residues" evidence="1">
    <location>
        <begin position="626"/>
        <end position="635"/>
    </location>
</feature>
<gene>
    <name evidence="2" type="ORF">ZHAS_00009119</name>
</gene>
<dbReference type="Proteomes" id="UP000030765">
    <property type="component" value="Unassembled WGS sequence"/>
</dbReference>
<proteinExistence type="predicted"/>
<organism evidence="2">
    <name type="scientific">Anopheles sinensis</name>
    <name type="common">Mosquito</name>
    <dbReference type="NCBI Taxonomy" id="74873"/>
    <lineage>
        <taxon>Eukaryota</taxon>
        <taxon>Metazoa</taxon>
        <taxon>Ecdysozoa</taxon>
        <taxon>Arthropoda</taxon>
        <taxon>Hexapoda</taxon>
        <taxon>Insecta</taxon>
        <taxon>Pterygota</taxon>
        <taxon>Neoptera</taxon>
        <taxon>Endopterygota</taxon>
        <taxon>Diptera</taxon>
        <taxon>Nematocera</taxon>
        <taxon>Culicoidea</taxon>
        <taxon>Culicidae</taxon>
        <taxon>Anophelinae</taxon>
        <taxon>Anopheles</taxon>
    </lineage>
</organism>
<dbReference type="VEuPathDB" id="VectorBase:ASIS017339"/>
<sequence>MSSDRNVVDESMDDGFPSNFLSTFSDKMDSELQLENAQIRTAQLAQERLKKFNEAWNVLPSTSSDVPSTSTSAIRTPPEASSTTAPAKKESKQPVVLPAQTTEPSATTSAQSLLGSPSSLQIIEDTPPPSTSNGRRLNPYSRAANGAVRRRSVSDEDERDDYEDENHQRRAGHGRRTRPSYIARSRSPPESRRSRRRRSRTRSRHRSRSPRRARSRSWSRESRSSRSSEREGRSRGSSRRSRYVDQPAIHEAVAPYMMAIMQMFNPCAPGGNRPMQPVVPGHMPNPFWQAQMAGQMPQAMMNQPVASTSSSSDPRLSSNVINSNQIPTLPNDVEKEQYDGTTELFLEGRMRFGQYLRENPSNSGLRNINPKVCERIKEAITILERQETKEQTGKFFFVPPSYYSAKRKLENRSPLICNDHNVLFGLTSNMREAKLCEPFSNVNGKLKSLIAKLGLDEGVISQQLEKCTNAKNTTNNLGDAGGSSRIEAISTLPPKPGSSRMRHMIERGVQTEGYACSDCVERTKKTFVATGSQTMFVVKCKTDAASQTPSQNQFVPKITLENLSTSQIETIEAIVQFIRSRHVTGPVDAVQHALSKDSTARTVMGPGVYQSAQSVMSMMTGNPRHAMPPYPPAPAPSSSSGGSYIVSLQQHVQTNRPTVNNHVQPQIPPPVPPTGGRYFQPYNNSSPFQPACYPEQPLSRKAKKRMNNKNR</sequence>
<protein>
    <submittedName>
        <fullName evidence="2 3">Uncharacterized protein</fullName>
    </submittedName>
</protein>
<evidence type="ECO:0000313" key="4">
    <source>
        <dbReference type="Proteomes" id="UP000030765"/>
    </source>
</evidence>
<feature type="region of interest" description="Disordered" evidence="1">
    <location>
        <begin position="58"/>
        <end position="246"/>
    </location>
</feature>
<dbReference type="OrthoDB" id="7763395at2759"/>
<feature type="compositionally biased region" description="Acidic residues" evidence="1">
    <location>
        <begin position="155"/>
        <end position="164"/>
    </location>
</feature>
<name>A0A084VU72_ANOSI</name>
<feature type="compositionally biased region" description="Basic residues" evidence="1">
    <location>
        <begin position="169"/>
        <end position="178"/>
    </location>
</feature>
<dbReference type="EnsemblMetazoa" id="ASIC009119-RA">
    <property type="protein sequence ID" value="ASIC009119-PA"/>
    <property type="gene ID" value="ASIC009119"/>
</dbReference>
<feature type="compositionally biased region" description="Polar residues" evidence="1">
    <location>
        <begin position="99"/>
        <end position="121"/>
    </location>
</feature>
<feature type="region of interest" description="Disordered" evidence="1">
    <location>
        <begin position="656"/>
        <end position="711"/>
    </location>
</feature>
<dbReference type="OMA" id="EAWNIAP"/>
<evidence type="ECO:0000313" key="2">
    <source>
        <dbReference type="EMBL" id="KFB41516.1"/>
    </source>
</evidence>
<accession>A0A084VU72</accession>
<dbReference type="EMBL" id="KE525101">
    <property type="protein sequence ID" value="KFB41516.1"/>
    <property type="molecule type" value="Genomic_DNA"/>
</dbReference>
<reference evidence="2 4" key="1">
    <citation type="journal article" date="2014" name="BMC Genomics">
        <title>Genome sequence of Anopheles sinensis provides insight into genetics basis of mosquito competence for malaria parasites.</title>
        <authorList>
            <person name="Zhou D."/>
            <person name="Zhang D."/>
            <person name="Ding G."/>
            <person name="Shi L."/>
            <person name="Hou Q."/>
            <person name="Ye Y."/>
            <person name="Xu Y."/>
            <person name="Zhou H."/>
            <person name="Xiong C."/>
            <person name="Li S."/>
            <person name="Yu J."/>
            <person name="Hong S."/>
            <person name="Yu X."/>
            <person name="Zou P."/>
            <person name="Chen C."/>
            <person name="Chang X."/>
            <person name="Wang W."/>
            <person name="Lv Y."/>
            <person name="Sun Y."/>
            <person name="Ma L."/>
            <person name="Shen B."/>
            <person name="Zhu C."/>
        </authorList>
    </citation>
    <scope>NUCLEOTIDE SEQUENCE [LARGE SCALE GENOMIC DNA]</scope>
</reference>
<keyword evidence="4" id="KW-1185">Reference proteome</keyword>